<dbReference type="EMBL" id="REGN01007085">
    <property type="protein sequence ID" value="RNA07322.1"/>
    <property type="molecule type" value="Genomic_DNA"/>
</dbReference>
<protein>
    <submittedName>
        <fullName evidence="1">Uncharacterized protein</fullName>
    </submittedName>
</protein>
<evidence type="ECO:0000313" key="1">
    <source>
        <dbReference type="EMBL" id="RNA07322.1"/>
    </source>
</evidence>
<dbReference type="AlphaFoldDB" id="A0A3M7Q806"/>
<name>A0A3M7Q806_BRAPC</name>
<proteinExistence type="predicted"/>
<comment type="caution">
    <text evidence="1">The sequence shown here is derived from an EMBL/GenBank/DDBJ whole genome shotgun (WGS) entry which is preliminary data.</text>
</comment>
<evidence type="ECO:0000313" key="2">
    <source>
        <dbReference type="Proteomes" id="UP000276133"/>
    </source>
</evidence>
<sequence>MLHYKLRNHMYDVLRCLVQKLFILAIKITPLLSLKPTKGNFVLTTFFSYTLDFADELKKNHLVLNNRFPNFKRQMKNII</sequence>
<keyword evidence="2" id="KW-1185">Reference proteome</keyword>
<reference evidence="1 2" key="1">
    <citation type="journal article" date="2018" name="Sci. Rep.">
        <title>Genomic signatures of local adaptation to the degree of environmental predictability in rotifers.</title>
        <authorList>
            <person name="Franch-Gras L."/>
            <person name="Hahn C."/>
            <person name="Garcia-Roger E.M."/>
            <person name="Carmona M.J."/>
            <person name="Serra M."/>
            <person name="Gomez A."/>
        </authorList>
    </citation>
    <scope>NUCLEOTIDE SEQUENCE [LARGE SCALE GENOMIC DNA]</scope>
    <source>
        <strain evidence="1">HYR1</strain>
    </source>
</reference>
<accession>A0A3M7Q806</accession>
<dbReference type="Proteomes" id="UP000276133">
    <property type="component" value="Unassembled WGS sequence"/>
</dbReference>
<organism evidence="1 2">
    <name type="scientific">Brachionus plicatilis</name>
    <name type="common">Marine rotifer</name>
    <name type="synonym">Brachionus muelleri</name>
    <dbReference type="NCBI Taxonomy" id="10195"/>
    <lineage>
        <taxon>Eukaryota</taxon>
        <taxon>Metazoa</taxon>
        <taxon>Spiralia</taxon>
        <taxon>Gnathifera</taxon>
        <taxon>Rotifera</taxon>
        <taxon>Eurotatoria</taxon>
        <taxon>Monogononta</taxon>
        <taxon>Pseudotrocha</taxon>
        <taxon>Ploima</taxon>
        <taxon>Brachionidae</taxon>
        <taxon>Brachionus</taxon>
    </lineage>
</organism>
<gene>
    <name evidence="1" type="ORF">BpHYR1_022882</name>
</gene>